<dbReference type="InterPro" id="IPR009057">
    <property type="entry name" value="Homeodomain-like_sf"/>
</dbReference>
<dbReference type="EMBL" id="FOTK01000004">
    <property type="protein sequence ID" value="SFL36654.1"/>
    <property type="molecule type" value="Genomic_DNA"/>
</dbReference>
<evidence type="ECO:0000256" key="1">
    <source>
        <dbReference type="ARBA" id="ARBA00023015"/>
    </source>
</evidence>
<dbReference type="AlphaFoldDB" id="A0A1I4H317"/>
<dbReference type="SUPFAM" id="SSF46689">
    <property type="entry name" value="Homeodomain-like"/>
    <property type="match status" value="2"/>
</dbReference>
<reference evidence="6" key="1">
    <citation type="submission" date="2016-10" db="EMBL/GenBank/DDBJ databases">
        <authorList>
            <person name="Varghese N."/>
            <person name="Submissions S."/>
        </authorList>
    </citation>
    <scope>NUCLEOTIDE SEQUENCE [LARGE SCALE GENOMIC DNA]</scope>
    <source>
        <strain evidence="6">BL36</strain>
    </source>
</reference>
<keyword evidence="6" id="KW-1185">Reference proteome</keyword>
<dbReference type="Gene3D" id="1.10.10.60">
    <property type="entry name" value="Homeodomain-like"/>
    <property type="match status" value="1"/>
</dbReference>
<dbReference type="PANTHER" id="PTHR46796:SF6">
    <property type="entry name" value="ARAC SUBFAMILY"/>
    <property type="match status" value="1"/>
</dbReference>
<evidence type="ECO:0000313" key="5">
    <source>
        <dbReference type="EMBL" id="SFL36654.1"/>
    </source>
</evidence>
<evidence type="ECO:0000256" key="2">
    <source>
        <dbReference type="ARBA" id="ARBA00023125"/>
    </source>
</evidence>
<dbReference type="InterPro" id="IPR050204">
    <property type="entry name" value="AraC_XylS_family_regulators"/>
</dbReference>
<dbReference type="PANTHER" id="PTHR46796">
    <property type="entry name" value="HTH-TYPE TRANSCRIPTIONAL ACTIVATOR RHAS-RELATED"/>
    <property type="match status" value="1"/>
</dbReference>
<name>A0A1I4H317_9HYPH</name>
<evidence type="ECO:0000259" key="4">
    <source>
        <dbReference type="PROSITE" id="PS01124"/>
    </source>
</evidence>
<evidence type="ECO:0000313" key="6">
    <source>
        <dbReference type="Proteomes" id="UP000199048"/>
    </source>
</evidence>
<dbReference type="GO" id="GO:0003700">
    <property type="term" value="F:DNA-binding transcription factor activity"/>
    <property type="evidence" value="ECO:0007669"/>
    <property type="project" value="InterPro"/>
</dbReference>
<dbReference type="SMART" id="SM00342">
    <property type="entry name" value="HTH_ARAC"/>
    <property type="match status" value="1"/>
</dbReference>
<feature type="domain" description="HTH araC/xylS-type" evidence="4">
    <location>
        <begin position="192"/>
        <end position="290"/>
    </location>
</feature>
<keyword evidence="2 5" id="KW-0238">DNA-binding</keyword>
<accession>A0A1I4H317</accession>
<dbReference type="RefSeq" id="WP_167367661.1">
    <property type="nucleotide sequence ID" value="NZ_FOTK01000004.1"/>
</dbReference>
<dbReference type="STRING" id="582667.SAMN05192568_10043"/>
<dbReference type="Proteomes" id="UP000199048">
    <property type="component" value="Unassembled WGS sequence"/>
</dbReference>
<gene>
    <name evidence="5" type="ORF">SAMN05192568_10043</name>
</gene>
<keyword evidence="3" id="KW-0804">Transcription</keyword>
<dbReference type="GO" id="GO:0043565">
    <property type="term" value="F:sequence-specific DNA binding"/>
    <property type="evidence" value="ECO:0007669"/>
    <property type="project" value="InterPro"/>
</dbReference>
<dbReference type="Pfam" id="PF12833">
    <property type="entry name" value="HTH_18"/>
    <property type="match status" value="1"/>
</dbReference>
<protein>
    <submittedName>
        <fullName evidence="5">AraC-type DNA-binding protein</fullName>
    </submittedName>
</protein>
<sequence length="295" mass="32705">MANILRPAKEWEHWSVRPATLLHHEEPEWQFSEVEYGPGGAWDVVTTCLHIASHPDPIRQRLGSARTPFRTVAPSAAISAPGDHLTGAWEGRGRGQHVMVSPIFVAAAFERDVDATAVPRRRFAYQRECDGADTIIRNLLGAMSIHIRDGNPGEAVFMQTIVLALVHHALPAPWTRAEFAASRGGLSRHQLAMAIDMIEARLLGRPSHVELASALNVSTRYFCRAFRRSTGLSPHQFIIKRRVSLARALIEGSELSLTEVAFAAGFGHHSQMTATFRQVLGIPPSHFRNRRWGQA</sequence>
<proteinExistence type="predicted"/>
<dbReference type="PROSITE" id="PS01124">
    <property type="entry name" value="HTH_ARAC_FAMILY_2"/>
    <property type="match status" value="1"/>
</dbReference>
<dbReference type="InterPro" id="IPR018060">
    <property type="entry name" value="HTH_AraC"/>
</dbReference>
<evidence type="ECO:0000256" key="3">
    <source>
        <dbReference type="ARBA" id="ARBA00023163"/>
    </source>
</evidence>
<organism evidence="5 6">
    <name type="scientific">Methylobacterium pseudosasicola</name>
    <dbReference type="NCBI Taxonomy" id="582667"/>
    <lineage>
        <taxon>Bacteria</taxon>
        <taxon>Pseudomonadati</taxon>
        <taxon>Pseudomonadota</taxon>
        <taxon>Alphaproteobacteria</taxon>
        <taxon>Hyphomicrobiales</taxon>
        <taxon>Methylobacteriaceae</taxon>
        <taxon>Methylobacterium</taxon>
    </lineage>
</organism>
<keyword evidence="1" id="KW-0805">Transcription regulation</keyword>